<dbReference type="AlphaFoldDB" id="A0A2S8GPF0"/>
<keyword evidence="2" id="KW-0812">Transmembrane</keyword>
<feature type="transmembrane region" description="Helical" evidence="2">
    <location>
        <begin position="31"/>
        <end position="51"/>
    </location>
</feature>
<feature type="transmembrane region" description="Helical" evidence="2">
    <location>
        <begin position="206"/>
        <end position="225"/>
    </location>
</feature>
<dbReference type="RefSeq" id="WP_105335203.1">
    <property type="nucleotide sequence ID" value="NZ_PUHZ01000010.1"/>
</dbReference>
<evidence type="ECO:0000256" key="1">
    <source>
        <dbReference type="SAM" id="MobiDB-lite"/>
    </source>
</evidence>
<keyword evidence="2" id="KW-0472">Membrane</keyword>
<feature type="transmembrane region" description="Helical" evidence="2">
    <location>
        <begin position="63"/>
        <end position="81"/>
    </location>
</feature>
<protein>
    <submittedName>
        <fullName evidence="3">Uncharacterized protein</fullName>
    </submittedName>
</protein>
<dbReference type="OrthoDB" id="9970278at2"/>
<feature type="transmembrane region" description="Helical" evidence="2">
    <location>
        <begin position="153"/>
        <end position="174"/>
    </location>
</feature>
<keyword evidence="2" id="KW-1133">Transmembrane helix</keyword>
<comment type="caution">
    <text evidence="3">The sequence shown here is derived from an EMBL/GenBank/DDBJ whole genome shotgun (WGS) entry which is preliminary data.</text>
</comment>
<dbReference type="EMBL" id="PUHZ01000010">
    <property type="protein sequence ID" value="PQO46231.1"/>
    <property type="molecule type" value="Genomic_DNA"/>
</dbReference>
<feature type="compositionally biased region" description="Acidic residues" evidence="1">
    <location>
        <begin position="250"/>
        <end position="261"/>
    </location>
</feature>
<feature type="region of interest" description="Disordered" evidence="1">
    <location>
        <begin position="242"/>
        <end position="261"/>
    </location>
</feature>
<evidence type="ECO:0000313" key="3">
    <source>
        <dbReference type="EMBL" id="PQO46231.1"/>
    </source>
</evidence>
<feature type="transmembrane region" description="Helical" evidence="2">
    <location>
        <begin position="125"/>
        <end position="147"/>
    </location>
</feature>
<organism evidence="3 4">
    <name type="scientific">Blastopirellula marina</name>
    <dbReference type="NCBI Taxonomy" id="124"/>
    <lineage>
        <taxon>Bacteria</taxon>
        <taxon>Pseudomonadati</taxon>
        <taxon>Planctomycetota</taxon>
        <taxon>Planctomycetia</taxon>
        <taxon>Pirellulales</taxon>
        <taxon>Pirellulaceae</taxon>
        <taxon>Blastopirellula</taxon>
    </lineage>
</organism>
<evidence type="ECO:0000256" key="2">
    <source>
        <dbReference type="SAM" id="Phobius"/>
    </source>
</evidence>
<proteinExistence type="predicted"/>
<dbReference type="Proteomes" id="UP000237819">
    <property type="component" value="Unassembled WGS sequence"/>
</dbReference>
<feature type="transmembrane region" description="Helical" evidence="2">
    <location>
        <begin position="5"/>
        <end position="25"/>
    </location>
</feature>
<reference evidence="3 4" key="1">
    <citation type="submission" date="2018-02" db="EMBL/GenBank/DDBJ databases">
        <title>Comparative genomes isolates from brazilian mangrove.</title>
        <authorList>
            <person name="Araujo J.E."/>
            <person name="Taketani R.G."/>
            <person name="Silva M.C.P."/>
            <person name="Loureco M.V."/>
            <person name="Andreote F.D."/>
        </authorList>
    </citation>
    <scope>NUCLEOTIDE SEQUENCE [LARGE SCALE GENOMIC DNA]</scope>
    <source>
        <strain evidence="3 4">Nap-Phe MGV</strain>
    </source>
</reference>
<feature type="transmembrane region" description="Helical" evidence="2">
    <location>
        <begin position="87"/>
        <end position="113"/>
    </location>
</feature>
<name>A0A2S8GPF0_9BACT</name>
<evidence type="ECO:0000313" key="4">
    <source>
        <dbReference type="Proteomes" id="UP000237819"/>
    </source>
</evidence>
<sequence length="261" mass="27956">MSFIFWGIVVALVVDVLLVVVMAIFPDIAPPLLIGFTGWVVAQCGLCCTAFQRSLKLTEGAVMTFFGLVVFGSMSGIVVLAREDDALAAMGFFAALIAGVIGLFLHTVPLLIVHRLIFRNGRTQFSIWQIMVATALIGVVLMLFMVAGKVAGWIGWIILFLFGPTVLAGLVLNYVDRAIQFLPIMGVVLGIACISLLIQWPESLFLGIYLIPQTLGAMLGGLILLQVPRSGPHLGDPLPSSFADSPGPFDEMEAAAESDFS</sequence>
<feature type="transmembrane region" description="Helical" evidence="2">
    <location>
        <begin position="181"/>
        <end position="200"/>
    </location>
</feature>
<gene>
    <name evidence="3" type="ORF">C5Y93_09605</name>
</gene>
<accession>A0A2S8GPF0</accession>